<proteinExistence type="predicted"/>
<gene>
    <name evidence="2" type="ORF">PUN28_018778</name>
</gene>
<name>A0AAW2EEM1_9HYME</name>
<feature type="signal peptide" evidence="1">
    <location>
        <begin position="1"/>
        <end position="17"/>
    </location>
</feature>
<evidence type="ECO:0000256" key="1">
    <source>
        <dbReference type="SAM" id="SignalP"/>
    </source>
</evidence>
<organism evidence="2 3">
    <name type="scientific">Cardiocondyla obscurior</name>
    <dbReference type="NCBI Taxonomy" id="286306"/>
    <lineage>
        <taxon>Eukaryota</taxon>
        <taxon>Metazoa</taxon>
        <taxon>Ecdysozoa</taxon>
        <taxon>Arthropoda</taxon>
        <taxon>Hexapoda</taxon>
        <taxon>Insecta</taxon>
        <taxon>Pterygota</taxon>
        <taxon>Neoptera</taxon>
        <taxon>Endopterygota</taxon>
        <taxon>Hymenoptera</taxon>
        <taxon>Apocrita</taxon>
        <taxon>Aculeata</taxon>
        <taxon>Formicoidea</taxon>
        <taxon>Formicidae</taxon>
        <taxon>Myrmicinae</taxon>
        <taxon>Cardiocondyla</taxon>
    </lineage>
</organism>
<accession>A0AAW2EEM1</accession>
<keyword evidence="1" id="KW-0732">Signal</keyword>
<dbReference type="GO" id="GO:0005615">
    <property type="term" value="C:extracellular space"/>
    <property type="evidence" value="ECO:0007669"/>
    <property type="project" value="TreeGrafter"/>
</dbReference>
<feature type="chain" id="PRO_5043609904" evidence="1">
    <location>
        <begin position="18"/>
        <end position="161"/>
    </location>
</feature>
<dbReference type="PANTHER" id="PTHR11008">
    <property type="entry name" value="PROTEIN TAKEOUT-LIKE PROTEIN"/>
    <property type="match status" value="1"/>
</dbReference>
<dbReference type="EMBL" id="JADYXP020000024">
    <property type="protein sequence ID" value="KAL0101153.1"/>
    <property type="molecule type" value="Genomic_DNA"/>
</dbReference>
<dbReference type="PANTHER" id="PTHR11008:SF39">
    <property type="entry name" value="CIRCADIAN CLOCK-CONTROLLED PROTEIN-LIKE PROTEIN"/>
    <property type="match status" value="1"/>
</dbReference>
<dbReference type="AlphaFoldDB" id="A0AAW2EEM1"/>
<dbReference type="Gene3D" id="3.15.10.30">
    <property type="entry name" value="Haemolymph juvenile hormone binding protein"/>
    <property type="match status" value="1"/>
</dbReference>
<dbReference type="InterPro" id="IPR038606">
    <property type="entry name" value="To_sf"/>
</dbReference>
<dbReference type="Proteomes" id="UP001430953">
    <property type="component" value="Unassembled WGS sequence"/>
</dbReference>
<comment type="caution">
    <text evidence="2">The sequence shown here is derived from an EMBL/GenBank/DDBJ whole genome shotgun (WGS) entry which is preliminary data.</text>
</comment>
<reference evidence="2 3" key="1">
    <citation type="submission" date="2023-03" db="EMBL/GenBank/DDBJ databases">
        <title>High recombination rates correlate with genetic variation in Cardiocondyla obscurior ants.</title>
        <authorList>
            <person name="Errbii M."/>
        </authorList>
    </citation>
    <scope>NUCLEOTIDE SEQUENCE [LARGE SCALE GENOMIC DNA]</scope>
    <source>
        <strain evidence="2">Alpha-2009</strain>
        <tissue evidence="2">Whole body</tissue>
    </source>
</reference>
<sequence>MFASVFVFALVTAYVAAEIPSYIQVCGRKDPNLDKCILQNIENLKDKICEGIPELNIHSNNPLLLDELAIFDSPENKLFIKDTKVIGLCNFVINFFHIDIDKLHFDVDLLFKNIQINGTYDLNLRVVVPIAHKAEIHISTGMKLSIYIKISSFYRKIYCFN</sequence>
<evidence type="ECO:0000313" key="3">
    <source>
        <dbReference type="Proteomes" id="UP001430953"/>
    </source>
</evidence>
<keyword evidence="3" id="KW-1185">Reference proteome</keyword>
<dbReference type="Pfam" id="PF06585">
    <property type="entry name" value="JHBP"/>
    <property type="match status" value="1"/>
</dbReference>
<dbReference type="InterPro" id="IPR010562">
    <property type="entry name" value="Haemolymph_juvenile_hormone-bd"/>
</dbReference>
<evidence type="ECO:0000313" key="2">
    <source>
        <dbReference type="EMBL" id="KAL0101153.1"/>
    </source>
</evidence>
<protein>
    <submittedName>
        <fullName evidence="2">Uncharacterized protein</fullName>
    </submittedName>
</protein>